<name>A0A367ZUI4_9BACT</name>
<dbReference type="EMBL" id="QOQW01000001">
    <property type="protein sequence ID" value="RCK81803.1"/>
    <property type="molecule type" value="Genomic_DNA"/>
</dbReference>
<protein>
    <recommendedName>
        <fullName evidence="4">Prepilin-type N-terminal cleavage/methylation domain-containing protein</fullName>
    </recommendedName>
</protein>
<feature type="transmembrane region" description="Helical" evidence="1">
    <location>
        <begin position="12"/>
        <end position="37"/>
    </location>
</feature>
<comment type="caution">
    <text evidence="2">The sequence shown here is derived from an EMBL/GenBank/DDBJ whole genome shotgun (WGS) entry which is preliminary data.</text>
</comment>
<sequence length="240" mass="26661">MKHPDRLPNKPRGFTLLEILIASSILVMAMTAAYSIYRSVARTQEVGHWTSMTANQLRNGLTLLRNEITRATPPTQITQQGTTPFGDPAQGFLYGPPTNPYTNDFSSGDTKLIEFFMCQPGKRGKLDAPGEPFAIPGVKSEDPEIMQGLLEIVGRKLVYRRTIISQPGTVVQKTPTYFQEICANPKSIEIKITQTPDLSVKARNIIHVTVVAQHPRYPETKVTESMEAAFEVPFRLGGYP</sequence>
<evidence type="ECO:0000313" key="3">
    <source>
        <dbReference type="Proteomes" id="UP000252355"/>
    </source>
</evidence>
<dbReference type="NCBIfam" id="TIGR02532">
    <property type="entry name" value="IV_pilin_GFxxxE"/>
    <property type="match status" value="1"/>
</dbReference>
<accession>A0A367ZUI4</accession>
<evidence type="ECO:0000256" key="1">
    <source>
        <dbReference type="SAM" id="Phobius"/>
    </source>
</evidence>
<keyword evidence="1" id="KW-0812">Transmembrane</keyword>
<dbReference type="Proteomes" id="UP000252355">
    <property type="component" value="Unassembled WGS sequence"/>
</dbReference>
<proteinExistence type="predicted"/>
<organism evidence="2 3">
    <name type="scientific">Candidatus Ozemobacter sibiricus</name>
    <dbReference type="NCBI Taxonomy" id="2268124"/>
    <lineage>
        <taxon>Bacteria</taxon>
        <taxon>Candidatus Ozemobacteria</taxon>
        <taxon>Candidatus Ozemobacterales</taxon>
        <taxon>Candidatus Ozemobacteraceae</taxon>
        <taxon>Candidatus Ozemobacter</taxon>
    </lineage>
</organism>
<dbReference type="InterPro" id="IPR012902">
    <property type="entry name" value="N_methyl_site"/>
</dbReference>
<keyword evidence="1" id="KW-0472">Membrane</keyword>
<dbReference type="AlphaFoldDB" id="A0A367ZUI4"/>
<evidence type="ECO:0008006" key="4">
    <source>
        <dbReference type="Google" id="ProtNLM"/>
    </source>
</evidence>
<reference evidence="2 3" key="1">
    <citation type="submission" date="2018-05" db="EMBL/GenBank/DDBJ databases">
        <title>A metagenomic window into the 2 km-deep terrestrial subsurface aquifer revealed taxonomically and functionally diverse microbial community comprising novel uncultured bacterial lineages.</title>
        <authorList>
            <person name="Kadnikov V.V."/>
            <person name="Mardanov A.V."/>
            <person name="Beletsky A.V."/>
            <person name="Banks D."/>
            <person name="Pimenov N.V."/>
            <person name="Frank Y.A."/>
            <person name="Karnachuk O.V."/>
            <person name="Ravin N.V."/>
        </authorList>
    </citation>
    <scope>NUCLEOTIDE SEQUENCE [LARGE SCALE GENOMIC DNA]</scope>
    <source>
        <strain evidence="2">BY5</strain>
    </source>
</reference>
<gene>
    <name evidence="2" type="ORF">OZSIB_0937</name>
</gene>
<keyword evidence="1" id="KW-1133">Transmembrane helix</keyword>
<dbReference type="PROSITE" id="PS00409">
    <property type="entry name" value="PROKAR_NTER_METHYL"/>
    <property type="match status" value="1"/>
</dbReference>
<dbReference type="Pfam" id="PF07963">
    <property type="entry name" value="N_methyl"/>
    <property type="match status" value="1"/>
</dbReference>
<evidence type="ECO:0000313" key="2">
    <source>
        <dbReference type="EMBL" id="RCK81803.1"/>
    </source>
</evidence>